<reference evidence="2" key="1">
    <citation type="submission" date="2018-07" db="EMBL/GenBank/DDBJ databases">
        <authorList>
            <person name="Ashton P.M."/>
            <person name="Dallman T."/>
            <person name="Nair S."/>
            <person name="De Pinna E."/>
            <person name="Peters T."/>
            <person name="Grant K."/>
        </authorList>
    </citation>
    <scope>NUCLEOTIDE SEQUENCE [LARGE SCALE GENOMIC DNA]</scope>
    <source>
        <strain evidence="2">343736</strain>
    </source>
</reference>
<organism evidence="2">
    <name type="scientific">Salmonella enterica subsp. enterica serovar Guildford</name>
    <dbReference type="NCBI Taxonomy" id="2564497"/>
    <lineage>
        <taxon>Bacteria</taxon>
        <taxon>Pseudomonadati</taxon>
        <taxon>Pseudomonadota</taxon>
        <taxon>Gammaproteobacteria</taxon>
        <taxon>Enterobacterales</taxon>
        <taxon>Enterobacteriaceae</taxon>
        <taxon>Salmonella</taxon>
    </lineage>
</organism>
<name>A0A636P6P5_SALET</name>
<evidence type="ECO:0000313" key="2">
    <source>
        <dbReference type="EMBL" id="EDI1036906.1"/>
    </source>
</evidence>
<dbReference type="EMBL" id="AAMJVP010000036">
    <property type="protein sequence ID" value="EDI1036906.1"/>
    <property type="molecule type" value="Genomic_DNA"/>
</dbReference>
<feature type="domain" description="Cyanophage baseplate Pam3 plug gp18" evidence="1">
    <location>
        <begin position="1"/>
        <end position="95"/>
    </location>
</feature>
<proteinExistence type="predicted"/>
<dbReference type="InterPro" id="IPR054252">
    <property type="entry name" value="Pam3_gp18"/>
</dbReference>
<dbReference type="AlphaFoldDB" id="A0A636P6P5"/>
<dbReference type="Pfam" id="PF22479">
    <property type="entry name" value="Pam3_gp18"/>
    <property type="match status" value="1"/>
</dbReference>
<gene>
    <name evidence="2" type="ORF">CC928_21840</name>
</gene>
<evidence type="ECO:0000259" key="1">
    <source>
        <dbReference type="Pfam" id="PF22479"/>
    </source>
</evidence>
<comment type="caution">
    <text evidence="2">The sequence shown here is derived from an EMBL/GenBank/DDBJ whole genome shotgun (WGS) entry which is preliminary data.</text>
</comment>
<protein>
    <recommendedName>
        <fullName evidence="1">Cyanophage baseplate Pam3 plug gp18 domain-containing protein</fullName>
    </recommendedName>
</protein>
<sequence length="101" mass="11530">MRTIPLEPQKSQSVSVDLAGQRCVIRLIQRESFIYMDLTVNGNLIMQGVPCLYGNKMVRYSYLGFQGDLVFLDNVGQLDPEYDGLGGRFILYYIEESELVQ</sequence>
<accession>A0A636P6P5</accession>
<dbReference type="Proteomes" id="UP000839562">
    <property type="component" value="Unassembled WGS sequence"/>
</dbReference>